<gene>
    <name evidence="3" type="ORF">RFI_19022</name>
</gene>
<comment type="caution">
    <text evidence="3">The sequence shown here is derived from an EMBL/GenBank/DDBJ whole genome shotgun (WGS) entry which is preliminary data.</text>
</comment>
<evidence type="ECO:0000313" key="3">
    <source>
        <dbReference type="EMBL" id="ETO18253.1"/>
    </source>
</evidence>
<feature type="compositionally biased region" description="Low complexity" evidence="2">
    <location>
        <begin position="361"/>
        <end position="387"/>
    </location>
</feature>
<reference evidence="3 4" key="1">
    <citation type="journal article" date="2013" name="Curr. Biol.">
        <title>The Genome of the Foraminiferan Reticulomyxa filosa.</title>
        <authorList>
            <person name="Glockner G."/>
            <person name="Hulsmann N."/>
            <person name="Schleicher M."/>
            <person name="Noegel A.A."/>
            <person name="Eichinger L."/>
            <person name="Gallinger C."/>
            <person name="Pawlowski J."/>
            <person name="Sierra R."/>
            <person name="Euteneuer U."/>
            <person name="Pillet L."/>
            <person name="Moustafa A."/>
            <person name="Platzer M."/>
            <person name="Groth M."/>
            <person name="Szafranski K."/>
            <person name="Schliwa M."/>
        </authorList>
    </citation>
    <scope>NUCLEOTIDE SEQUENCE [LARGE SCALE GENOMIC DNA]</scope>
</reference>
<feature type="non-terminal residue" evidence="3">
    <location>
        <position position="1"/>
    </location>
</feature>
<dbReference type="GO" id="GO:0060090">
    <property type="term" value="F:molecular adaptor activity"/>
    <property type="evidence" value="ECO:0007669"/>
    <property type="project" value="TreeGrafter"/>
</dbReference>
<keyword evidence="1" id="KW-0175">Coiled coil</keyword>
<feature type="region of interest" description="Disordered" evidence="2">
    <location>
        <begin position="361"/>
        <end position="389"/>
    </location>
</feature>
<dbReference type="GO" id="GO:0061709">
    <property type="term" value="P:reticulophagy"/>
    <property type="evidence" value="ECO:0007669"/>
    <property type="project" value="TreeGrafter"/>
</dbReference>
<proteinExistence type="predicted"/>
<dbReference type="GO" id="GO:0034727">
    <property type="term" value="P:piecemeal microautophagy of the nucleus"/>
    <property type="evidence" value="ECO:0007669"/>
    <property type="project" value="TreeGrafter"/>
</dbReference>
<evidence type="ECO:0000256" key="1">
    <source>
        <dbReference type="SAM" id="Coils"/>
    </source>
</evidence>
<feature type="coiled-coil region" evidence="1">
    <location>
        <begin position="98"/>
        <end position="125"/>
    </location>
</feature>
<feature type="coiled-coil region" evidence="1">
    <location>
        <begin position="422"/>
        <end position="495"/>
    </location>
</feature>
<dbReference type="GO" id="GO:0000422">
    <property type="term" value="P:autophagy of mitochondrion"/>
    <property type="evidence" value="ECO:0007669"/>
    <property type="project" value="TreeGrafter"/>
</dbReference>
<dbReference type="GO" id="GO:0034045">
    <property type="term" value="C:phagophore assembly site membrane"/>
    <property type="evidence" value="ECO:0007669"/>
    <property type="project" value="TreeGrafter"/>
</dbReference>
<dbReference type="Proteomes" id="UP000023152">
    <property type="component" value="Unassembled WGS sequence"/>
</dbReference>
<dbReference type="GO" id="GO:0019901">
    <property type="term" value="F:protein kinase binding"/>
    <property type="evidence" value="ECO:0007669"/>
    <property type="project" value="TreeGrafter"/>
</dbReference>
<dbReference type="GO" id="GO:0000045">
    <property type="term" value="P:autophagosome assembly"/>
    <property type="evidence" value="ECO:0007669"/>
    <property type="project" value="InterPro"/>
</dbReference>
<dbReference type="AlphaFoldDB" id="X6MW77"/>
<feature type="coiled-coil region" evidence="1">
    <location>
        <begin position="262"/>
        <end position="307"/>
    </location>
</feature>
<accession>X6MW77</accession>
<keyword evidence="3" id="KW-0547">Nucleotide-binding</keyword>
<dbReference type="OrthoDB" id="447953at2759"/>
<name>X6MW77_RETFI</name>
<dbReference type="GO" id="GO:0034517">
    <property type="term" value="P:ribophagy"/>
    <property type="evidence" value="ECO:0007669"/>
    <property type="project" value="TreeGrafter"/>
</dbReference>
<dbReference type="GO" id="GO:1990316">
    <property type="term" value="C:Atg1/ULK1 kinase complex"/>
    <property type="evidence" value="ECO:0007669"/>
    <property type="project" value="TreeGrafter"/>
</dbReference>
<sequence length="612" mass="70330">LSGELKLCQNKLKEMQQIDKLLSEDLQQVQGTIASAVSELQNANGLSMERFDQSNEQHLTTLLPRLRTIDGEVFNVLTHFQEAQMAMRNLFADGVSMVAELQKSLMDENNKLAALSESLSRKQELFDQLVKVKKLPQSYVGCLEEVVRRRAFGQVMSKELSHWNEIFNQYREKETIRRIEFLHEHGWNLPSDLVAGLSNKPGVCELRYQHLEDGLPLIESFQKAANSNEIVTQVDIEKQLQQSLVQTLLPPVDNKSDLSVELKNTQKLLKEKALALTRQKEEFENELKKWQIQNSELKKERNSLKYELESYQLPVIEKSRSGNNVEDSLNLLEAQLSKMFGNIQDPMVLSRVNQYFTRALNENNNNNNNNNINSNSNNNNGVSNGNNHKNKDQEIQVNLANEIMAAEMDSVKAEALKLKTQNDLLSDRVRKLNYENEALREEPEPKLVHLNEMQEALFDLKHKYTTLTQESEAENRRLLLTIKELTEELEKSQKDSITNGGNVKEEKDMEKGITNFKGFRICIDENFNTGDLLLFKRIAKRAAVDHSKEKESRNPSMTIYMAFISDSNSPCFLEGEFVSEMKNTPEWIVGKVARKKDTSLKVKYNISFIQNK</sequence>
<organism evidence="3 4">
    <name type="scientific">Reticulomyxa filosa</name>
    <dbReference type="NCBI Taxonomy" id="46433"/>
    <lineage>
        <taxon>Eukaryota</taxon>
        <taxon>Sar</taxon>
        <taxon>Rhizaria</taxon>
        <taxon>Retaria</taxon>
        <taxon>Foraminifera</taxon>
        <taxon>Monothalamids</taxon>
        <taxon>Reticulomyxidae</taxon>
        <taxon>Reticulomyxa</taxon>
    </lineage>
</organism>
<keyword evidence="3" id="KW-0067">ATP-binding</keyword>
<dbReference type="PANTHER" id="PTHR13222">
    <property type="entry name" value="RB1-INDUCIBLE COILED-COIL"/>
    <property type="match status" value="1"/>
</dbReference>
<protein>
    <submittedName>
        <fullName evidence="3">Na+ ABC transporter, ATP-binding component</fullName>
    </submittedName>
</protein>
<keyword evidence="4" id="KW-1185">Reference proteome</keyword>
<evidence type="ECO:0000256" key="2">
    <source>
        <dbReference type="SAM" id="MobiDB-lite"/>
    </source>
</evidence>
<dbReference type="GO" id="GO:0005524">
    <property type="term" value="F:ATP binding"/>
    <property type="evidence" value="ECO:0007669"/>
    <property type="project" value="UniProtKB-KW"/>
</dbReference>
<dbReference type="EMBL" id="ASPP01015241">
    <property type="protein sequence ID" value="ETO18253.1"/>
    <property type="molecule type" value="Genomic_DNA"/>
</dbReference>
<dbReference type="InterPro" id="IPR040040">
    <property type="entry name" value="ATG11"/>
</dbReference>
<dbReference type="PANTHER" id="PTHR13222:SF1">
    <property type="entry name" value="RB1-INDUCIBLE COILED-COIL PROTEIN 1"/>
    <property type="match status" value="1"/>
</dbReference>
<evidence type="ECO:0000313" key="4">
    <source>
        <dbReference type="Proteomes" id="UP000023152"/>
    </source>
</evidence>